<dbReference type="EMBL" id="VSFG01000002">
    <property type="protein sequence ID" value="TYB46366.1"/>
    <property type="molecule type" value="Genomic_DNA"/>
</dbReference>
<keyword evidence="2" id="KW-1185">Reference proteome</keyword>
<name>A0A5D0NPB4_9ACTN</name>
<protein>
    <submittedName>
        <fullName evidence="1">Uncharacterized protein</fullName>
    </submittedName>
</protein>
<dbReference type="STRING" id="1220554.GCA_001552135_03411"/>
<organism evidence="1 2">
    <name type="scientific">Actinomadura chibensis</name>
    <dbReference type="NCBI Taxonomy" id="392828"/>
    <lineage>
        <taxon>Bacteria</taxon>
        <taxon>Bacillati</taxon>
        <taxon>Actinomycetota</taxon>
        <taxon>Actinomycetes</taxon>
        <taxon>Streptosporangiales</taxon>
        <taxon>Thermomonosporaceae</taxon>
        <taxon>Actinomadura</taxon>
    </lineage>
</organism>
<evidence type="ECO:0000313" key="1">
    <source>
        <dbReference type="EMBL" id="TYB46366.1"/>
    </source>
</evidence>
<dbReference type="RefSeq" id="WP_067892207.1">
    <property type="nucleotide sequence ID" value="NZ_VSFG01000002.1"/>
</dbReference>
<sequence length="96" mass="10647">MTDTPTGIDEQPEPDQTASRVLGEQLERIKELTDQFTPGYLEVRLREILDRVDAGDEDQAVAPLPCRLDIQGPYFHAGQHITGVPARIEFVPGPAH</sequence>
<proteinExistence type="predicted"/>
<accession>A0A5D0NPB4</accession>
<reference evidence="1 2" key="1">
    <citation type="submission" date="2019-08" db="EMBL/GenBank/DDBJ databases">
        <title>Actinomadura sp. nov. CYP1-5 isolated from mountain soil.</title>
        <authorList>
            <person name="Songsumanus A."/>
            <person name="Kuncharoen N."/>
            <person name="Kudo T."/>
            <person name="Yuki M."/>
            <person name="Igarashi Y."/>
            <person name="Tanasupawat S."/>
        </authorList>
    </citation>
    <scope>NUCLEOTIDE SEQUENCE [LARGE SCALE GENOMIC DNA]</scope>
    <source>
        <strain evidence="1 2">JCM 14158</strain>
    </source>
</reference>
<evidence type="ECO:0000313" key="2">
    <source>
        <dbReference type="Proteomes" id="UP000323380"/>
    </source>
</evidence>
<comment type="caution">
    <text evidence="1">The sequence shown here is derived from an EMBL/GenBank/DDBJ whole genome shotgun (WGS) entry which is preliminary data.</text>
</comment>
<gene>
    <name evidence="1" type="ORF">FXF69_13955</name>
</gene>
<dbReference type="AlphaFoldDB" id="A0A5D0NPB4"/>
<dbReference type="Proteomes" id="UP000323380">
    <property type="component" value="Unassembled WGS sequence"/>
</dbReference>